<accession>A0A0D1DUU5</accession>
<dbReference type="RefSeq" id="XP_011392044.1">
    <property type="nucleotide sequence ID" value="XM_011393742.1"/>
</dbReference>
<name>A0A0D1DUU5_MYCMD</name>
<keyword evidence="3" id="KW-1185">Reference proteome</keyword>
<evidence type="ECO:0000313" key="3">
    <source>
        <dbReference type="Proteomes" id="UP000000561"/>
    </source>
</evidence>
<proteinExistence type="predicted"/>
<protein>
    <recommendedName>
        <fullName evidence="4">Secreted protein</fullName>
    </recommendedName>
</protein>
<reference evidence="2 3" key="1">
    <citation type="journal article" date="2006" name="Nature">
        <title>Insights from the genome of the biotrophic fungal plant pathogen Ustilago maydis.</title>
        <authorList>
            <person name="Kamper J."/>
            <person name="Kahmann R."/>
            <person name="Bolker M."/>
            <person name="Ma L.J."/>
            <person name="Brefort T."/>
            <person name="Saville B.J."/>
            <person name="Banuett F."/>
            <person name="Kronstad J.W."/>
            <person name="Gold S.E."/>
            <person name="Muller O."/>
            <person name="Perlin M.H."/>
            <person name="Wosten H.A."/>
            <person name="de Vries R."/>
            <person name="Ruiz-Herrera J."/>
            <person name="Reynaga-Pena C.G."/>
            <person name="Snetselaar K."/>
            <person name="McCann M."/>
            <person name="Perez-Martin J."/>
            <person name="Feldbrugge M."/>
            <person name="Basse C.W."/>
            <person name="Steinberg G."/>
            <person name="Ibeas J.I."/>
            <person name="Holloman W."/>
            <person name="Guzman P."/>
            <person name="Farman M."/>
            <person name="Stajich J.E."/>
            <person name="Sentandreu R."/>
            <person name="Gonzalez-Prieto J.M."/>
            <person name="Kennell J.C."/>
            <person name="Molina L."/>
            <person name="Schirawski J."/>
            <person name="Mendoza-Mendoza A."/>
            <person name="Greilinger D."/>
            <person name="Munch K."/>
            <person name="Rossel N."/>
            <person name="Scherer M."/>
            <person name="Vranes M."/>
            <person name="Ladendorf O."/>
            <person name="Vincon V."/>
            <person name="Fuchs U."/>
            <person name="Sandrock B."/>
            <person name="Meng S."/>
            <person name="Ho E.C."/>
            <person name="Cahill M.J."/>
            <person name="Boyce K.J."/>
            <person name="Klose J."/>
            <person name="Klosterman S.J."/>
            <person name="Deelstra H.J."/>
            <person name="Ortiz-Castellanos L."/>
            <person name="Li W."/>
            <person name="Sanchez-Alonso P."/>
            <person name="Schreier P.H."/>
            <person name="Hauser-Hahn I."/>
            <person name="Vaupel M."/>
            <person name="Koopmann E."/>
            <person name="Friedrich G."/>
            <person name="Voss H."/>
            <person name="Schluter T."/>
            <person name="Margolis J."/>
            <person name="Platt D."/>
            <person name="Swimmer C."/>
            <person name="Gnirke A."/>
            <person name="Chen F."/>
            <person name="Vysotskaia V."/>
            <person name="Mannhaupt G."/>
            <person name="Guldener U."/>
            <person name="Munsterkotter M."/>
            <person name="Haase D."/>
            <person name="Oesterheld M."/>
            <person name="Mewes H.W."/>
            <person name="Mauceli E.W."/>
            <person name="DeCaprio D."/>
            <person name="Wade C.M."/>
            <person name="Butler J."/>
            <person name="Young S."/>
            <person name="Jaffe D.B."/>
            <person name="Calvo S."/>
            <person name="Nusbaum C."/>
            <person name="Galagan J."/>
            <person name="Birren B.W."/>
        </authorList>
    </citation>
    <scope>NUCLEOTIDE SEQUENCE [LARGE SCALE GENOMIC DNA]</scope>
    <source>
        <strain evidence="3">DSM 14603 / FGSC 9021 / UM521</strain>
    </source>
</reference>
<sequence>MSLVTFACTLLSVSASILPHKCGSRAYRILRPTSRNDPFMVMIARALVTLRLRLRVPRNERLNVSADTHCASVRAPVDQLKKLAPACIERSDPLSPHAATAVCPKLG</sequence>
<dbReference type="VEuPathDB" id="FungiDB:UMAG_05341"/>
<evidence type="ECO:0000256" key="1">
    <source>
        <dbReference type="SAM" id="SignalP"/>
    </source>
</evidence>
<gene>
    <name evidence="2" type="ORF">UMAG_05341</name>
</gene>
<feature type="signal peptide" evidence="1">
    <location>
        <begin position="1"/>
        <end position="15"/>
    </location>
</feature>
<dbReference type="InParanoid" id="A0A0D1DUU5"/>
<feature type="chain" id="PRO_5012791290" description="Secreted protein" evidence="1">
    <location>
        <begin position="16"/>
        <end position="107"/>
    </location>
</feature>
<dbReference type="EMBL" id="CM003158">
    <property type="protein sequence ID" value="KIS66340.1"/>
    <property type="molecule type" value="Genomic_DNA"/>
</dbReference>
<dbReference type="GeneID" id="23565259"/>
<dbReference type="KEGG" id="uma:UMAG_05341"/>
<organism evidence="2 3">
    <name type="scientific">Mycosarcoma maydis</name>
    <name type="common">Corn smut fungus</name>
    <name type="synonym">Ustilago maydis</name>
    <dbReference type="NCBI Taxonomy" id="5270"/>
    <lineage>
        <taxon>Eukaryota</taxon>
        <taxon>Fungi</taxon>
        <taxon>Dikarya</taxon>
        <taxon>Basidiomycota</taxon>
        <taxon>Ustilaginomycotina</taxon>
        <taxon>Ustilaginomycetes</taxon>
        <taxon>Ustilaginales</taxon>
        <taxon>Ustilaginaceae</taxon>
        <taxon>Mycosarcoma</taxon>
    </lineage>
</organism>
<dbReference type="AlphaFoldDB" id="A0A0D1DUU5"/>
<dbReference type="Proteomes" id="UP000000561">
    <property type="component" value="Chromosome 19"/>
</dbReference>
<evidence type="ECO:0008006" key="4">
    <source>
        <dbReference type="Google" id="ProtNLM"/>
    </source>
</evidence>
<evidence type="ECO:0000313" key="2">
    <source>
        <dbReference type="EMBL" id="KIS66340.1"/>
    </source>
</evidence>
<keyword evidence="1" id="KW-0732">Signal</keyword>